<dbReference type="Pfam" id="PF07485">
    <property type="entry name" value="DUF1529"/>
    <property type="match status" value="2"/>
</dbReference>
<dbReference type="InterPro" id="IPR011094">
    <property type="entry name" value="Uncharacterised_LppY/LpqO"/>
</dbReference>
<dbReference type="AlphaFoldDB" id="A0AA42CGR7"/>
<evidence type="ECO:0000313" key="3">
    <source>
        <dbReference type="Proteomes" id="UP001165679"/>
    </source>
</evidence>
<keyword evidence="3" id="KW-1185">Reference proteome</keyword>
<gene>
    <name evidence="2" type="ORF">OL599_17515</name>
</gene>
<sequence>MRTLFAIAIAGLLLTGAPATGAEVEWSKVDRALGKVGTDQPGGVHKYGLPRSDLHVTVDGVVIKPAFALGGWLAFKAMGTGGMVMGDLVLTEDEVNPVMARLLADGITVTAVHNHLLRAQPATFYMHVAAQGDPLKLATALHDSLAAASKTPFGASVAAAQPVPATQTDLDTAKLEQTLRYKGTANGDVYQFGIPRNDIVADKGMPVPPAMGTAIAINFQPTGGGKAAITGDFVLLAEEVNPVLLALREHGIEVTALHNHMLNDQPRAFFVHFWANGDATKLAEGLRAALDKVNVVKS</sequence>
<dbReference type="Proteomes" id="UP001165679">
    <property type="component" value="Unassembled WGS sequence"/>
</dbReference>
<feature type="signal peptide" evidence="1">
    <location>
        <begin position="1"/>
        <end position="21"/>
    </location>
</feature>
<dbReference type="RefSeq" id="WP_264715157.1">
    <property type="nucleotide sequence ID" value="NZ_JAPDNT010000018.1"/>
</dbReference>
<accession>A0AA42CGR7</accession>
<organism evidence="2 3">
    <name type="scientific">Limobrevibacterium gyesilva</name>
    <dbReference type="NCBI Taxonomy" id="2991712"/>
    <lineage>
        <taxon>Bacteria</taxon>
        <taxon>Pseudomonadati</taxon>
        <taxon>Pseudomonadota</taxon>
        <taxon>Alphaproteobacteria</taxon>
        <taxon>Acetobacterales</taxon>
        <taxon>Acetobacteraceae</taxon>
        <taxon>Limobrevibacterium</taxon>
    </lineage>
</organism>
<comment type="caution">
    <text evidence="2">The sequence shown here is derived from an EMBL/GenBank/DDBJ whole genome shotgun (WGS) entry which is preliminary data.</text>
</comment>
<protein>
    <submittedName>
        <fullName evidence="2">DUF1259 domain-containing protein</fullName>
    </submittedName>
</protein>
<dbReference type="EMBL" id="JAPDNT010000018">
    <property type="protein sequence ID" value="MCW3476371.1"/>
    <property type="molecule type" value="Genomic_DNA"/>
</dbReference>
<proteinExistence type="predicted"/>
<keyword evidence="1" id="KW-0732">Signal</keyword>
<name>A0AA42CGR7_9PROT</name>
<reference evidence="2" key="2">
    <citation type="submission" date="2022-10" db="EMBL/GenBank/DDBJ databases">
        <authorList>
            <person name="Trinh H.N."/>
        </authorList>
    </citation>
    <scope>NUCLEOTIDE SEQUENCE</scope>
    <source>
        <strain evidence="2">RN2-1</strain>
    </source>
</reference>
<evidence type="ECO:0000313" key="2">
    <source>
        <dbReference type="EMBL" id="MCW3476371.1"/>
    </source>
</evidence>
<evidence type="ECO:0000256" key="1">
    <source>
        <dbReference type="SAM" id="SignalP"/>
    </source>
</evidence>
<reference evidence="2" key="1">
    <citation type="submission" date="2022-09" db="EMBL/GenBank/DDBJ databases">
        <title>Rhodovastum sp. nov. RN2-1 isolated from soil in Seongnam, South Korea.</title>
        <authorList>
            <person name="Le N.T."/>
        </authorList>
    </citation>
    <scope>NUCLEOTIDE SEQUENCE</scope>
    <source>
        <strain evidence="2">RN2-1</strain>
    </source>
</reference>
<feature type="chain" id="PRO_5041267477" evidence="1">
    <location>
        <begin position="22"/>
        <end position="298"/>
    </location>
</feature>